<gene>
    <name evidence="1" type="primary">Dper\GL23208</name>
    <name evidence="1" type="ORF">Dper_GL23208</name>
</gene>
<dbReference type="EMBL" id="CH479259">
    <property type="protein sequence ID" value="EDW39400.1"/>
    <property type="molecule type" value="Genomic_DNA"/>
</dbReference>
<dbReference type="HOGENOM" id="CLU_1688599_0_0_1"/>
<dbReference type="AlphaFoldDB" id="B4HBL2"/>
<dbReference type="OrthoDB" id="7861146at2759"/>
<dbReference type="Proteomes" id="UP000008744">
    <property type="component" value="Unassembled WGS sequence"/>
</dbReference>
<accession>B4HBL2</accession>
<keyword evidence="2" id="KW-1185">Reference proteome</keyword>
<protein>
    <submittedName>
        <fullName evidence="1">GL23208</fullName>
    </submittedName>
</protein>
<evidence type="ECO:0000313" key="2">
    <source>
        <dbReference type="Proteomes" id="UP000008744"/>
    </source>
</evidence>
<reference evidence="1 2" key="1">
    <citation type="journal article" date="2007" name="Nature">
        <title>Evolution of genes and genomes on the Drosophila phylogeny.</title>
        <authorList>
            <consortium name="Drosophila 12 Genomes Consortium"/>
            <person name="Clark A.G."/>
            <person name="Eisen M.B."/>
            <person name="Smith D.R."/>
            <person name="Bergman C.M."/>
            <person name="Oliver B."/>
            <person name="Markow T.A."/>
            <person name="Kaufman T.C."/>
            <person name="Kellis M."/>
            <person name="Gelbart W."/>
            <person name="Iyer V.N."/>
            <person name="Pollard D.A."/>
            <person name="Sackton T.B."/>
            <person name="Larracuente A.M."/>
            <person name="Singh N.D."/>
            <person name="Abad J.P."/>
            <person name="Abt D.N."/>
            <person name="Adryan B."/>
            <person name="Aguade M."/>
            <person name="Akashi H."/>
            <person name="Anderson W.W."/>
            <person name="Aquadro C.F."/>
            <person name="Ardell D.H."/>
            <person name="Arguello R."/>
            <person name="Artieri C.G."/>
            <person name="Barbash D.A."/>
            <person name="Barker D."/>
            <person name="Barsanti P."/>
            <person name="Batterham P."/>
            <person name="Batzoglou S."/>
            <person name="Begun D."/>
            <person name="Bhutkar A."/>
            <person name="Blanco E."/>
            <person name="Bosak S.A."/>
            <person name="Bradley R.K."/>
            <person name="Brand A.D."/>
            <person name="Brent M.R."/>
            <person name="Brooks A.N."/>
            <person name="Brown R.H."/>
            <person name="Butlin R.K."/>
            <person name="Caggese C."/>
            <person name="Calvi B.R."/>
            <person name="Bernardo de Carvalho A."/>
            <person name="Caspi A."/>
            <person name="Castrezana S."/>
            <person name="Celniker S.E."/>
            <person name="Chang J.L."/>
            <person name="Chapple C."/>
            <person name="Chatterji S."/>
            <person name="Chinwalla A."/>
            <person name="Civetta A."/>
            <person name="Clifton S.W."/>
            <person name="Comeron J.M."/>
            <person name="Costello J.C."/>
            <person name="Coyne J.A."/>
            <person name="Daub J."/>
            <person name="David R.G."/>
            <person name="Delcher A.L."/>
            <person name="Delehaunty K."/>
            <person name="Do C.B."/>
            <person name="Ebling H."/>
            <person name="Edwards K."/>
            <person name="Eickbush T."/>
            <person name="Evans J.D."/>
            <person name="Filipski A."/>
            <person name="Findeiss S."/>
            <person name="Freyhult E."/>
            <person name="Fulton L."/>
            <person name="Fulton R."/>
            <person name="Garcia A.C."/>
            <person name="Gardiner A."/>
            <person name="Garfield D.A."/>
            <person name="Garvin B.E."/>
            <person name="Gibson G."/>
            <person name="Gilbert D."/>
            <person name="Gnerre S."/>
            <person name="Godfrey J."/>
            <person name="Good R."/>
            <person name="Gotea V."/>
            <person name="Gravely B."/>
            <person name="Greenberg A.J."/>
            <person name="Griffiths-Jones S."/>
            <person name="Gross S."/>
            <person name="Guigo R."/>
            <person name="Gustafson E.A."/>
            <person name="Haerty W."/>
            <person name="Hahn M.W."/>
            <person name="Halligan D.L."/>
            <person name="Halpern A.L."/>
            <person name="Halter G.M."/>
            <person name="Han M.V."/>
            <person name="Heger A."/>
            <person name="Hillier L."/>
            <person name="Hinrichs A.S."/>
            <person name="Holmes I."/>
            <person name="Hoskins R.A."/>
            <person name="Hubisz M.J."/>
            <person name="Hultmark D."/>
            <person name="Huntley M.A."/>
            <person name="Jaffe D.B."/>
            <person name="Jagadeeshan S."/>
            <person name="Jeck W.R."/>
            <person name="Johnson J."/>
            <person name="Jones C.D."/>
            <person name="Jordan W.C."/>
            <person name="Karpen G.H."/>
            <person name="Kataoka E."/>
            <person name="Keightley P.D."/>
            <person name="Kheradpour P."/>
            <person name="Kirkness E.F."/>
            <person name="Koerich L.B."/>
            <person name="Kristiansen K."/>
            <person name="Kudrna D."/>
            <person name="Kulathinal R.J."/>
            <person name="Kumar S."/>
            <person name="Kwok R."/>
            <person name="Lander E."/>
            <person name="Langley C.H."/>
            <person name="Lapoint R."/>
            <person name="Lazzaro B.P."/>
            <person name="Lee S.J."/>
            <person name="Levesque L."/>
            <person name="Li R."/>
            <person name="Lin C.F."/>
            <person name="Lin M.F."/>
            <person name="Lindblad-Toh K."/>
            <person name="Llopart A."/>
            <person name="Long M."/>
            <person name="Low L."/>
            <person name="Lozovsky E."/>
            <person name="Lu J."/>
            <person name="Luo M."/>
            <person name="Machado C.A."/>
            <person name="Makalowski W."/>
            <person name="Marzo M."/>
            <person name="Matsuda M."/>
            <person name="Matzkin L."/>
            <person name="McAllister B."/>
            <person name="McBride C.S."/>
            <person name="McKernan B."/>
            <person name="McKernan K."/>
            <person name="Mendez-Lago M."/>
            <person name="Minx P."/>
            <person name="Mollenhauer M.U."/>
            <person name="Montooth K."/>
            <person name="Mount S.M."/>
            <person name="Mu X."/>
            <person name="Myers E."/>
            <person name="Negre B."/>
            <person name="Newfeld S."/>
            <person name="Nielsen R."/>
            <person name="Noor M.A."/>
            <person name="O'Grady P."/>
            <person name="Pachter L."/>
            <person name="Papaceit M."/>
            <person name="Parisi M.J."/>
            <person name="Parisi M."/>
            <person name="Parts L."/>
            <person name="Pedersen J.S."/>
            <person name="Pesole G."/>
            <person name="Phillippy A.M."/>
            <person name="Ponting C.P."/>
            <person name="Pop M."/>
            <person name="Porcelli D."/>
            <person name="Powell J.R."/>
            <person name="Prohaska S."/>
            <person name="Pruitt K."/>
            <person name="Puig M."/>
            <person name="Quesneville H."/>
            <person name="Ram K.R."/>
            <person name="Rand D."/>
            <person name="Rasmussen M.D."/>
            <person name="Reed L.K."/>
            <person name="Reenan R."/>
            <person name="Reily A."/>
            <person name="Remington K.A."/>
            <person name="Rieger T.T."/>
            <person name="Ritchie M.G."/>
            <person name="Robin C."/>
            <person name="Rogers Y.H."/>
            <person name="Rohde C."/>
            <person name="Rozas J."/>
            <person name="Rubenfield M.J."/>
            <person name="Ruiz A."/>
            <person name="Russo S."/>
            <person name="Salzberg S.L."/>
            <person name="Sanchez-Gracia A."/>
            <person name="Saranga D.J."/>
            <person name="Sato H."/>
            <person name="Schaeffer S.W."/>
            <person name="Schatz M.C."/>
            <person name="Schlenke T."/>
            <person name="Schwartz R."/>
            <person name="Segarra C."/>
            <person name="Singh R.S."/>
            <person name="Sirot L."/>
            <person name="Sirota M."/>
            <person name="Sisneros N.B."/>
            <person name="Smith C.D."/>
            <person name="Smith T.F."/>
            <person name="Spieth J."/>
            <person name="Stage D.E."/>
            <person name="Stark A."/>
            <person name="Stephan W."/>
            <person name="Strausberg R.L."/>
            <person name="Strempel S."/>
            <person name="Sturgill D."/>
            <person name="Sutton G."/>
            <person name="Sutton G.G."/>
            <person name="Tao W."/>
            <person name="Teichmann S."/>
            <person name="Tobari Y.N."/>
            <person name="Tomimura Y."/>
            <person name="Tsolas J.M."/>
            <person name="Valente V.L."/>
            <person name="Venter E."/>
            <person name="Venter J.C."/>
            <person name="Vicario S."/>
            <person name="Vieira F.G."/>
            <person name="Vilella A.J."/>
            <person name="Villasante A."/>
            <person name="Walenz B."/>
            <person name="Wang J."/>
            <person name="Wasserman M."/>
            <person name="Watts T."/>
            <person name="Wilson D."/>
            <person name="Wilson R.K."/>
            <person name="Wing R.A."/>
            <person name="Wolfner M.F."/>
            <person name="Wong A."/>
            <person name="Wong G.K."/>
            <person name="Wu C.I."/>
            <person name="Wu G."/>
            <person name="Yamamoto D."/>
            <person name="Yang H.P."/>
            <person name="Yang S.P."/>
            <person name="Yorke J.A."/>
            <person name="Yoshida K."/>
            <person name="Zdobnov E."/>
            <person name="Zhang P."/>
            <person name="Zhang Y."/>
            <person name="Zimin A.V."/>
            <person name="Baldwin J."/>
            <person name="Abdouelleil A."/>
            <person name="Abdulkadir J."/>
            <person name="Abebe A."/>
            <person name="Abera B."/>
            <person name="Abreu J."/>
            <person name="Acer S.C."/>
            <person name="Aftuck L."/>
            <person name="Alexander A."/>
            <person name="An P."/>
            <person name="Anderson E."/>
            <person name="Anderson S."/>
            <person name="Arachi H."/>
            <person name="Azer M."/>
            <person name="Bachantsang P."/>
            <person name="Barry A."/>
            <person name="Bayul T."/>
            <person name="Berlin A."/>
            <person name="Bessette D."/>
            <person name="Bloom T."/>
            <person name="Blye J."/>
            <person name="Boguslavskiy L."/>
            <person name="Bonnet C."/>
            <person name="Boukhgalter B."/>
            <person name="Bourzgui I."/>
            <person name="Brown A."/>
            <person name="Cahill P."/>
            <person name="Channer S."/>
            <person name="Cheshatsang Y."/>
            <person name="Chuda L."/>
            <person name="Citroen M."/>
            <person name="Collymore A."/>
            <person name="Cooke P."/>
            <person name="Costello M."/>
            <person name="D'Aco K."/>
            <person name="Daza R."/>
            <person name="De Haan G."/>
            <person name="DeGray S."/>
            <person name="DeMaso C."/>
            <person name="Dhargay N."/>
            <person name="Dooley K."/>
            <person name="Dooley E."/>
            <person name="Doricent M."/>
            <person name="Dorje P."/>
            <person name="Dorjee K."/>
            <person name="Dupes A."/>
            <person name="Elong R."/>
            <person name="Falk J."/>
            <person name="Farina A."/>
            <person name="Faro S."/>
            <person name="Ferguson D."/>
            <person name="Fisher S."/>
            <person name="Foley C.D."/>
            <person name="Franke A."/>
            <person name="Friedrich D."/>
            <person name="Gadbois L."/>
            <person name="Gearin G."/>
            <person name="Gearin C.R."/>
            <person name="Giannoukos G."/>
            <person name="Goode T."/>
            <person name="Graham J."/>
            <person name="Grandbois E."/>
            <person name="Grewal S."/>
            <person name="Gyaltsen K."/>
            <person name="Hafez N."/>
            <person name="Hagos B."/>
            <person name="Hall J."/>
            <person name="Henson C."/>
            <person name="Hollinger A."/>
            <person name="Honan T."/>
            <person name="Huard M.D."/>
            <person name="Hughes L."/>
            <person name="Hurhula B."/>
            <person name="Husby M.E."/>
            <person name="Kamat A."/>
            <person name="Kanga B."/>
            <person name="Kashin S."/>
            <person name="Khazanovich D."/>
            <person name="Kisner P."/>
            <person name="Lance K."/>
            <person name="Lara M."/>
            <person name="Lee W."/>
            <person name="Lennon N."/>
            <person name="Letendre F."/>
            <person name="LeVine R."/>
            <person name="Lipovsky A."/>
            <person name="Liu X."/>
            <person name="Liu J."/>
            <person name="Liu S."/>
            <person name="Lokyitsang T."/>
            <person name="Lokyitsang Y."/>
            <person name="Lubonja R."/>
            <person name="Lui A."/>
            <person name="MacDonald P."/>
            <person name="Magnisalis V."/>
            <person name="Maru K."/>
            <person name="Matthews C."/>
            <person name="McCusker W."/>
            <person name="McDonough S."/>
            <person name="Mehta T."/>
            <person name="Meldrim J."/>
            <person name="Meneus L."/>
            <person name="Mihai O."/>
            <person name="Mihalev A."/>
            <person name="Mihova T."/>
            <person name="Mittelman R."/>
            <person name="Mlenga V."/>
            <person name="Montmayeur A."/>
            <person name="Mulrain L."/>
            <person name="Navidi A."/>
            <person name="Naylor J."/>
            <person name="Negash T."/>
            <person name="Nguyen T."/>
            <person name="Nguyen N."/>
            <person name="Nicol R."/>
            <person name="Norbu C."/>
            <person name="Norbu N."/>
            <person name="Novod N."/>
            <person name="O'Neill B."/>
            <person name="Osman S."/>
            <person name="Markiewicz E."/>
            <person name="Oyono O.L."/>
            <person name="Patti C."/>
            <person name="Phunkhang P."/>
            <person name="Pierre F."/>
            <person name="Priest M."/>
            <person name="Raghuraman S."/>
            <person name="Rege F."/>
            <person name="Reyes R."/>
            <person name="Rise C."/>
            <person name="Rogov P."/>
            <person name="Ross K."/>
            <person name="Ryan E."/>
            <person name="Settipalli S."/>
            <person name="Shea T."/>
            <person name="Sherpa N."/>
            <person name="Shi L."/>
            <person name="Shih D."/>
            <person name="Sparrow T."/>
            <person name="Spaulding J."/>
            <person name="Stalker J."/>
            <person name="Stange-Thomann N."/>
            <person name="Stavropoulos S."/>
            <person name="Stone C."/>
            <person name="Strader C."/>
            <person name="Tesfaye S."/>
            <person name="Thomson T."/>
            <person name="Thoulutsang Y."/>
            <person name="Thoulutsang D."/>
            <person name="Topham K."/>
            <person name="Topping I."/>
            <person name="Tsamla T."/>
            <person name="Vassiliev H."/>
            <person name="Vo A."/>
            <person name="Wangchuk T."/>
            <person name="Wangdi T."/>
            <person name="Weiand M."/>
            <person name="Wilkinson J."/>
            <person name="Wilson A."/>
            <person name="Yadav S."/>
            <person name="Young G."/>
            <person name="Yu Q."/>
            <person name="Zembek L."/>
            <person name="Zhong D."/>
            <person name="Zimmer A."/>
            <person name="Zwirko Z."/>
            <person name="Jaffe D.B."/>
            <person name="Alvarez P."/>
            <person name="Brockman W."/>
            <person name="Butler J."/>
            <person name="Chin C."/>
            <person name="Gnerre S."/>
            <person name="Grabherr M."/>
            <person name="Kleber M."/>
            <person name="Mauceli E."/>
            <person name="MacCallum I."/>
        </authorList>
    </citation>
    <scope>NUCLEOTIDE SEQUENCE [LARGE SCALE GENOMIC DNA]</scope>
    <source>
        <strain evidence="2">MSH-3 / Tucson 14011-0111.49</strain>
    </source>
</reference>
<proteinExistence type="predicted"/>
<sequence length="156" mass="17019">MPGYRDTGMPGCLDASGGAALFNSFEQLQTQGGAVLLLVTFNHSPLQWCNSSISIDADLDFFCGDSRSPLPLSGSMIYCRIYQMSYIADLMYECTTPKIRNFPLENGFTAVHYAAISRWSGSRDELEYGVDLPSGQGGLTFLAPLLLWPTLATLSN</sequence>
<evidence type="ECO:0000313" key="1">
    <source>
        <dbReference type="EMBL" id="EDW39400.1"/>
    </source>
</evidence>
<name>B4HBL2_DROPE</name>
<organism evidence="2">
    <name type="scientific">Drosophila persimilis</name>
    <name type="common">Fruit fly</name>
    <dbReference type="NCBI Taxonomy" id="7234"/>
    <lineage>
        <taxon>Eukaryota</taxon>
        <taxon>Metazoa</taxon>
        <taxon>Ecdysozoa</taxon>
        <taxon>Arthropoda</taxon>
        <taxon>Hexapoda</taxon>
        <taxon>Insecta</taxon>
        <taxon>Pterygota</taxon>
        <taxon>Neoptera</taxon>
        <taxon>Endopterygota</taxon>
        <taxon>Diptera</taxon>
        <taxon>Brachycera</taxon>
        <taxon>Muscomorpha</taxon>
        <taxon>Ephydroidea</taxon>
        <taxon>Drosophilidae</taxon>
        <taxon>Drosophila</taxon>
        <taxon>Sophophora</taxon>
    </lineage>
</organism>